<evidence type="ECO:0008006" key="4">
    <source>
        <dbReference type="Google" id="ProtNLM"/>
    </source>
</evidence>
<keyword evidence="3" id="KW-1185">Reference proteome</keyword>
<evidence type="ECO:0000313" key="3">
    <source>
        <dbReference type="Proteomes" id="UP000269019"/>
    </source>
</evidence>
<name>A0A3G6JCS4_9CORY</name>
<dbReference type="Pfam" id="PF14012">
    <property type="entry name" value="DUF4229"/>
    <property type="match status" value="1"/>
</dbReference>
<dbReference type="AlphaFoldDB" id="A0A3G6JCS4"/>
<sequence>MENNEVVAPVADPGRRPWRDLALYTVARIGLFLGLWLIIAVLAGLFGTPVPLLMSALLALIVTFPLSFFVFQSLRARVTQELATWGEQRKAHRAWVQQQIAGREE</sequence>
<dbReference type="OrthoDB" id="4411979at2"/>
<evidence type="ECO:0000313" key="2">
    <source>
        <dbReference type="EMBL" id="AZA14460.1"/>
    </source>
</evidence>
<organism evidence="2 3">
    <name type="scientific">Corynebacterium choanae</name>
    <dbReference type="NCBI Taxonomy" id="1862358"/>
    <lineage>
        <taxon>Bacteria</taxon>
        <taxon>Bacillati</taxon>
        <taxon>Actinomycetota</taxon>
        <taxon>Actinomycetes</taxon>
        <taxon>Mycobacteriales</taxon>
        <taxon>Corynebacteriaceae</taxon>
        <taxon>Corynebacterium</taxon>
    </lineage>
</organism>
<reference evidence="2 3" key="1">
    <citation type="submission" date="2018-11" db="EMBL/GenBank/DDBJ databases">
        <authorList>
            <person name="Kleinhagauer T."/>
            <person name="Glaeser S.P."/>
            <person name="Spergser J."/>
            <person name="Ruckert C."/>
            <person name="Kaempfer P."/>
            <person name="Busse H.-J."/>
        </authorList>
    </citation>
    <scope>NUCLEOTIDE SEQUENCE [LARGE SCALE GENOMIC DNA]</scope>
    <source>
        <strain evidence="2 3">200CH</strain>
    </source>
</reference>
<keyword evidence="1" id="KW-0812">Transmembrane</keyword>
<feature type="transmembrane region" description="Helical" evidence="1">
    <location>
        <begin position="21"/>
        <end position="46"/>
    </location>
</feature>
<protein>
    <recommendedName>
        <fullName evidence="4">DUF4229 domain-containing protein</fullName>
    </recommendedName>
</protein>
<dbReference type="InterPro" id="IPR025323">
    <property type="entry name" value="DUF4229"/>
</dbReference>
<keyword evidence="1" id="KW-0472">Membrane</keyword>
<dbReference type="KEGG" id="ccho:CCHOA_10405"/>
<feature type="transmembrane region" description="Helical" evidence="1">
    <location>
        <begin position="52"/>
        <end position="71"/>
    </location>
</feature>
<dbReference type="RefSeq" id="WP_123929845.1">
    <property type="nucleotide sequence ID" value="NZ_CP033896.1"/>
</dbReference>
<accession>A0A3G6JCS4</accession>
<dbReference type="EMBL" id="CP033896">
    <property type="protein sequence ID" value="AZA14460.1"/>
    <property type="molecule type" value="Genomic_DNA"/>
</dbReference>
<dbReference type="Proteomes" id="UP000269019">
    <property type="component" value="Chromosome"/>
</dbReference>
<evidence type="ECO:0000256" key="1">
    <source>
        <dbReference type="SAM" id="Phobius"/>
    </source>
</evidence>
<proteinExistence type="predicted"/>
<gene>
    <name evidence="2" type="ORF">CCHOA_10405</name>
</gene>
<keyword evidence="1" id="KW-1133">Transmembrane helix</keyword>